<gene>
    <name evidence="1" type="ORF">B0J15DRAFT_483514</name>
</gene>
<evidence type="ECO:0000313" key="1">
    <source>
        <dbReference type="EMBL" id="KAH7273100.1"/>
    </source>
</evidence>
<comment type="caution">
    <text evidence="1">The sequence shown here is derived from an EMBL/GenBank/DDBJ whole genome shotgun (WGS) entry which is preliminary data.</text>
</comment>
<keyword evidence="2" id="KW-1185">Reference proteome</keyword>
<organism evidence="1 2">
    <name type="scientific">Fusarium solani</name>
    <name type="common">Filamentous fungus</name>
    <dbReference type="NCBI Taxonomy" id="169388"/>
    <lineage>
        <taxon>Eukaryota</taxon>
        <taxon>Fungi</taxon>
        <taxon>Dikarya</taxon>
        <taxon>Ascomycota</taxon>
        <taxon>Pezizomycotina</taxon>
        <taxon>Sordariomycetes</taxon>
        <taxon>Hypocreomycetidae</taxon>
        <taxon>Hypocreales</taxon>
        <taxon>Nectriaceae</taxon>
        <taxon>Fusarium</taxon>
        <taxon>Fusarium solani species complex</taxon>
    </lineage>
</organism>
<sequence>MYLRIDFANDCNVGGGGFKGIMNLRVGFGKYDFMYLRADFANDCNVGGGGCLNEKTTVYSLSYPIKSRASTITRYANEINTLARLCLRRDKGDRTQVGEEEGGISRSVEYSSGLVA</sequence>
<proteinExistence type="predicted"/>
<dbReference type="Proteomes" id="UP000736672">
    <property type="component" value="Unassembled WGS sequence"/>
</dbReference>
<dbReference type="OrthoDB" id="5106668at2759"/>
<accession>A0A9P9RCK2</accession>
<name>A0A9P9RCK2_FUSSL</name>
<dbReference type="EMBL" id="JAGTJS010000003">
    <property type="protein sequence ID" value="KAH7273100.1"/>
    <property type="molecule type" value="Genomic_DNA"/>
</dbReference>
<protein>
    <submittedName>
        <fullName evidence="1">Uncharacterized protein</fullName>
    </submittedName>
</protein>
<reference evidence="1" key="1">
    <citation type="journal article" date="2021" name="Nat. Commun.">
        <title>Genetic determinants of endophytism in the Arabidopsis root mycobiome.</title>
        <authorList>
            <person name="Mesny F."/>
            <person name="Miyauchi S."/>
            <person name="Thiergart T."/>
            <person name="Pickel B."/>
            <person name="Atanasova L."/>
            <person name="Karlsson M."/>
            <person name="Huettel B."/>
            <person name="Barry K.W."/>
            <person name="Haridas S."/>
            <person name="Chen C."/>
            <person name="Bauer D."/>
            <person name="Andreopoulos W."/>
            <person name="Pangilinan J."/>
            <person name="LaButti K."/>
            <person name="Riley R."/>
            <person name="Lipzen A."/>
            <person name="Clum A."/>
            <person name="Drula E."/>
            <person name="Henrissat B."/>
            <person name="Kohler A."/>
            <person name="Grigoriev I.V."/>
            <person name="Martin F.M."/>
            <person name="Hacquard S."/>
        </authorList>
    </citation>
    <scope>NUCLEOTIDE SEQUENCE</scope>
    <source>
        <strain evidence="1">FSSC 5 MPI-SDFR-AT-0091</strain>
    </source>
</reference>
<evidence type="ECO:0000313" key="2">
    <source>
        <dbReference type="Proteomes" id="UP000736672"/>
    </source>
</evidence>
<dbReference type="AlphaFoldDB" id="A0A9P9RCK2"/>